<evidence type="ECO:0008006" key="3">
    <source>
        <dbReference type="Google" id="ProtNLM"/>
    </source>
</evidence>
<reference evidence="1 2" key="1">
    <citation type="journal article" date="2020" name="ISME J.">
        <title>Uncovering the hidden diversity of litter-decomposition mechanisms in mushroom-forming fungi.</title>
        <authorList>
            <person name="Floudas D."/>
            <person name="Bentzer J."/>
            <person name="Ahren D."/>
            <person name="Johansson T."/>
            <person name="Persson P."/>
            <person name="Tunlid A."/>
        </authorList>
    </citation>
    <scope>NUCLEOTIDE SEQUENCE [LARGE SCALE GENOMIC DNA]</scope>
    <source>
        <strain evidence="1 2">CBS 101986</strain>
    </source>
</reference>
<sequence>MSTDVKSHLNYTDEDVVKWVISQAEGTTGPRSSLPVWMTSAFEDGIKRKKEIEATVTAAQGMDSDTDGDKQDDVFNFELLYFKVEKTIFTVIKDWLMVEGSAFQDMFALPVGDNTPAQVEGTMRTNPIILEQTNAASFKAFLSLLYGSRGKPLETYDDWVGALELAMRWNFEQVRKQAIVGVNAILPSLGPAARIILARRFSVGPWLRTGLIDLVTQVAEKELTRTELINGKEFALDITTIANVFYACFEVNGNDQDYEPGSDTENDFCWSCTTLINNGCLIPSGCPSCKAVGDLVKRRRQLIRDIQLVVDSIFGAEIGGCVYQEEL</sequence>
<proteinExistence type="predicted"/>
<keyword evidence="2" id="KW-1185">Reference proteome</keyword>
<organism evidence="1 2">
    <name type="scientific">Psilocybe cf. subviscida</name>
    <dbReference type="NCBI Taxonomy" id="2480587"/>
    <lineage>
        <taxon>Eukaryota</taxon>
        <taxon>Fungi</taxon>
        <taxon>Dikarya</taxon>
        <taxon>Basidiomycota</taxon>
        <taxon>Agaricomycotina</taxon>
        <taxon>Agaricomycetes</taxon>
        <taxon>Agaricomycetidae</taxon>
        <taxon>Agaricales</taxon>
        <taxon>Agaricineae</taxon>
        <taxon>Strophariaceae</taxon>
        <taxon>Psilocybe</taxon>
    </lineage>
</organism>
<comment type="caution">
    <text evidence="1">The sequence shown here is derived from an EMBL/GenBank/DDBJ whole genome shotgun (WGS) entry which is preliminary data.</text>
</comment>
<dbReference type="Proteomes" id="UP000567179">
    <property type="component" value="Unassembled WGS sequence"/>
</dbReference>
<dbReference type="EMBL" id="JAACJJ010000016">
    <property type="protein sequence ID" value="KAF5324221.1"/>
    <property type="molecule type" value="Genomic_DNA"/>
</dbReference>
<gene>
    <name evidence="1" type="ORF">D9619_011143</name>
</gene>
<evidence type="ECO:0000313" key="1">
    <source>
        <dbReference type="EMBL" id="KAF5324221.1"/>
    </source>
</evidence>
<dbReference type="OrthoDB" id="2593747at2759"/>
<dbReference type="AlphaFoldDB" id="A0A8H5F5B8"/>
<accession>A0A8H5F5B8</accession>
<protein>
    <recommendedName>
        <fullName evidence="3">BTB domain-containing protein</fullName>
    </recommendedName>
</protein>
<evidence type="ECO:0000313" key="2">
    <source>
        <dbReference type="Proteomes" id="UP000567179"/>
    </source>
</evidence>
<name>A0A8H5F5B8_9AGAR</name>